<keyword evidence="5" id="KW-0808">Transferase</keyword>
<dbReference type="PANTHER" id="PTHR46913">
    <property type="entry name" value="RING-H2 FINGER PROTEIN ATL16"/>
    <property type="match status" value="1"/>
</dbReference>
<dbReference type="GO" id="GO:0061630">
    <property type="term" value="F:ubiquitin protein ligase activity"/>
    <property type="evidence" value="ECO:0007669"/>
    <property type="project" value="UniProtKB-EC"/>
</dbReference>
<evidence type="ECO:0000313" key="19">
    <source>
        <dbReference type="Proteomes" id="UP000594263"/>
    </source>
</evidence>
<dbReference type="GO" id="GO:0016567">
    <property type="term" value="P:protein ubiquitination"/>
    <property type="evidence" value="ECO:0007669"/>
    <property type="project" value="InterPro"/>
</dbReference>
<evidence type="ECO:0000256" key="1">
    <source>
        <dbReference type="ARBA" id="ARBA00000900"/>
    </source>
</evidence>
<evidence type="ECO:0000256" key="7">
    <source>
        <dbReference type="ARBA" id="ARBA00022723"/>
    </source>
</evidence>
<keyword evidence="6 16" id="KW-0812">Transmembrane</keyword>
<dbReference type="PANTHER" id="PTHR46913:SF1">
    <property type="entry name" value="RING-H2 FINGER PROTEIN ATL16"/>
    <property type="match status" value="1"/>
</dbReference>
<keyword evidence="19" id="KW-1185">Reference proteome</keyword>
<proteinExistence type="inferred from homology"/>
<organism evidence="18 19">
    <name type="scientific">Kalanchoe fedtschenkoi</name>
    <name type="common">Lavender scallops</name>
    <name type="synonym">South American air plant</name>
    <dbReference type="NCBI Taxonomy" id="63787"/>
    <lineage>
        <taxon>Eukaryota</taxon>
        <taxon>Viridiplantae</taxon>
        <taxon>Streptophyta</taxon>
        <taxon>Embryophyta</taxon>
        <taxon>Tracheophyta</taxon>
        <taxon>Spermatophyta</taxon>
        <taxon>Magnoliopsida</taxon>
        <taxon>eudicotyledons</taxon>
        <taxon>Gunneridae</taxon>
        <taxon>Pentapetalae</taxon>
        <taxon>Saxifragales</taxon>
        <taxon>Crassulaceae</taxon>
        <taxon>Kalanchoe</taxon>
    </lineage>
</organism>
<evidence type="ECO:0000256" key="14">
    <source>
        <dbReference type="PROSITE-ProRule" id="PRU00175"/>
    </source>
</evidence>
<dbReference type="Pfam" id="PF13639">
    <property type="entry name" value="zf-RING_2"/>
    <property type="match status" value="1"/>
</dbReference>
<feature type="domain" description="RING-type" evidence="17">
    <location>
        <begin position="120"/>
        <end position="162"/>
    </location>
</feature>
<dbReference type="InterPro" id="IPR001841">
    <property type="entry name" value="Znf_RING"/>
</dbReference>
<evidence type="ECO:0000256" key="3">
    <source>
        <dbReference type="ARBA" id="ARBA00004906"/>
    </source>
</evidence>
<protein>
    <recommendedName>
        <fullName evidence="4">RING-type E3 ubiquitin transferase</fullName>
        <ecNumber evidence="4">2.3.2.27</ecNumber>
    </recommendedName>
</protein>
<comment type="similarity">
    <text evidence="13">Belongs to the RING-type zinc finger family. ATL subfamily.</text>
</comment>
<evidence type="ECO:0000256" key="11">
    <source>
        <dbReference type="ARBA" id="ARBA00022989"/>
    </source>
</evidence>
<dbReference type="GO" id="GO:0016020">
    <property type="term" value="C:membrane"/>
    <property type="evidence" value="ECO:0007669"/>
    <property type="project" value="UniProtKB-SubCell"/>
</dbReference>
<dbReference type="OMA" id="WPNPSHY"/>
<comment type="catalytic activity">
    <reaction evidence="1">
        <text>S-ubiquitinyl-[E2 ubiquitin-conjugating enzyme]-L-cysteine + [acceptor protein]-L-lysine = [E2 ubiquitin-conjugating enzyme]-L-cysteine + N(6)-ubiquitinyl-[acceptor protein]-L-lysine.</text>
        <dbReference type="EC" id="2.3.2.27"/>
    </reaction>
</comment>
<evidence type="ECO:0000256" key="4">
    <source>
        <dbReference type="ARBA" id="ARBA00012483"/>
    </source>
</evidence>
<keyword evidence="11 16" id="KW-1133">Transmembrane helix</keyword>
<keyword evidence="8 14" id="KW-0863">Zinc-finger</keyword>
<dbReference type="GO" id="GO:0008270">
    <property type="term" value="F:zinc ion binding"/>
    <property type="evidence" value="ECO:0007669"/>
    <property type="project" value="UniProtKB-KW"/>
</dbReference>
<feature type="region of interest" description="Disordered" evidence="15">
    <location>
        <begin position="172"/>
        <end position="231"/>
    </location>
</feature>
<comment type="subcellular location">
    <subcellularLocation>
        <location evidence="2">Membrane</location>
        <topology evidence="2">Single-pass membrane protein</topology>
    </subcellularLocation>
</comment>
<evidence type="ECO:0000256" key="13">
    <source>
        <dbReference type="ARBA" id="ARBA00024209"/>
    </source>
</evidence>
<keyword evidence="12 16" id="KW-0472">Membrane</keyword>
<dbReference type="Proteomes" id="UP000594263">
    <property type="component" value="Unplaced"/>
</dbReference>
<dbReference type="Gramene" id="Kaladp0488s0010.1.v1.1">
    <property type="protein sequence ID" value="Kaladp0488s0010.1.v1.1.CDS.1"/>
    <property type="gene ID" value="Kaladp0488s0010.v1.1"/>
</dbReference>
<evidence type="ECO:0000256" key="6">
    <source>
        <dbReference type="ARBA" id="ARBA00022692"/>
    </source>
</evidence>
<evidence type="ECO:0000256" key="5">
    <source>
        <dbReference type="ARBA" id="ARBA00022679"/>
    </source>
</evidence>
<evidence type="ECO:0000256" key="16">
    <source>
        <dbReference type="SAM" id="Phobius"/>
    </source>
</evidence>
<dbReference type="Gene3D" id="3.30.40.10">
    <property type="entry name" value="Zinc/RING finger domain, C3HC4 (zinc finger)"/>
    <property type="match status" value="1"/>
</dbReference>
<evidence type="ECO:0000313" key="18">
    <source>
        <dbReference type="EnsemblPlants" id="Kaladp0488s0010.1.v1.1.CDS.1"/>
    </source>
</evidence>
<keyword evidence="10" id="KW-0862">Zinc</keyword>
<dbReference type="PROSITE" id="PS50089">
    <property type="entry name" value="ZF_RING_2"/>
    <property type="match status" value="1"/>
</dbReference>
<evidence type="ECO:0000259" key="17">
    <source>
        <dbReference type="PROSITE" id="PS50089"/>
    </source>
</evidence>
<dbReference type="SUPFAM" id="SSF57850">
    <property type="entry name" value="RING/U-box"/>
    <property type="match status" value="1"/>
</dbReference>
<dbReference type="SMART" id="SM00184">
    <property type="entry name" value="RING"/>
    <property type="match status" value="1"/>
</dbReference>
<keyword evidence="7" id="KW-0479">Metal-binding</keyword>
<evidence type="ECO:0000256" key="2">
    <source>
        <dbReference type="ARBA" id="ARBA00004167"/>
    </source>
</evidence>
<comment type="pathway">
    <text evidence="3">Protein modification; protein ubiquitination.</text>
</comment>
<reference evidence="18" key="1">
    <citation type="submission" date="2021-01" db="UniProtKB">
        <authorList>
            <consortium name="EnsemblPlants"/>
        </authorList>
    </citation>
    <scope>IDENTIFICATION</scope>
</reference>
<dbReference type="InterPro" id="IPR013083">
    <property type="entry name" value="Znf_RING/FYVE/PHD"/>
</dbReference>
<keyword evidence="9" id="KW-0833">Ubl conjugation pathway</keyword>
<dbReference type="EC" id="2.3.2.27" evidence="4"/>
<accession>A0A7N0VBD5</accession>
<evidence type="ECO:0000256" key="9">
    <source>
        <dbReference type="ARBA" id="ARBA00022786"/>
    </source>
</evidence>
<evidence type="ECO:0000256" key="8">
    <source>
        <dbReference type="ARBA" id="ARBA00022771"/>
    </source>
</evidence>
<evidence type="ECO:0000256" key="15">
    <source>
        <dbReference type="SAM" id="MobiDB-lite"/>
    </source>
</evidence>
<name>A0A7N0VBD5_KALFE</name>
<dbReference type="EnsemblPlants" id="Kaladp0488s0010.1.v1.1">
    <property type="protein sequence ID" value="Kaladp0488s0010.1.v1.1.CDS.1"/>
    <property type="gene ID" value="Kaladp0488s0010.v1.1"/>
</dbReference>
<evidence type="ECO:0000256" key="10">
    <source>
        <dbReference type="ARBA" id="ARBA00022833"/>
    </source>
</evidence>
<evidence type="ECO:0000256" key="12">
    <source>
        <dbReference type="ARBA" id="ARBA00023136"/>
    </source>
</evidence>
<feature type="transmembrane region" description="Helical" evidence="16">
    <location>
        <begin position="28"/>
        <end position="54"/>
    </location>
</feature>
<dbReference type="AlphaFoldDB" id="A0A7N0VBD5"/>
<sequence length="231" mass="25445">MSGDDDDKRRWWHQMPRGDRSSSANLRIMIIAIISLSSVILLFLALHIYARFVLRRRLNRRRANALRRLALSQHSRSLPQSAAVPKPGLSPAVVAALPTFKFKNLSPTGEYRSDDVAMECSVCLSLLEEEELVRQLPNCKHVFHVACVDRWLEFNSSCPLCRAEAEPAAVEPSAPPADIEHGEPPVAVAKGGPGSAASTSRMSSFRRMLSGDRSSMRQVQPPAPPEVELGA</sequence>
<dbReference type="InterPro" id="IPR044600">
    <property type="entry name" value="ATL1/ATL16-like"/>
</dbReference>